<dbReference type="Pfam" id="PF03633">
    <property type="entry name" value="Glyco_hydro_65C"/>
    <property type="match status" value="1"/>
</dbReference>
<dbReference type="InterPro" id="IPR005195">
    <property type="entry name" value="Glyco_hydro_65_M"/>
</dbReference>
<evidence type="ECO:0000256" key="1">
    <source>
        <dbReference type="ARBA" id="ARBA00006768"/>
    </source>
</evidence>
<keyword evidence="2" id="KW-0328">Glycosyltransferase</keyword>
<feature type="domain" description="Glycoside hydrolase family 65 C-terminal" evidence="7">
    <location>
        <begin position="709"/>
        <end position="768"/>
    </location>
</feature>
<dbReference type="InterPro" id="IPR005196">
    <property type="entry name" value="Glyco_hydro_65_N"/>
</dbReference>
<gene>
    <name evidence="9" type="ORF">NM06_02990</name>
</gene>
<proteinExistence type="inferred from homology"/>
<comment type="caution">
    <text evidence="9">The sequence shown here is derived from an EMBL/GenBank/DDBJ whole genome shotgun (WGS) entry which is preliminary data.</text>
</comment>
<evidence type="ECO:0000256" key="5">
    <source>
        <dbReference type="PIRSR" id="PIRSR036289-51"/>
    </source>
</evidence>
<dbReference type="GO" id="GO:0030246">
    <property type="term" value="F:carbohydrate binding"/>
    <property type="evidence" value="ECO:0007669"/>
    <property type="project" value="InterPro"/>
</dbReference>
<feature type="active site" description="Proton donor" evidence="4">
    <location>
        <position position="497"/>
    </location>
</feature>
<dbReference type="InterPro" id="IPR011013">
    <property type="entry name" value="Gal_mutarotase_sf_dom"/>
</dbReference>
<dbReference type="InterPro" id="IPR037018">
    <property type="entry name" value="GH65_N"/>
</dbReference>
<feature type="binding site" evidence="5">
    <location>
        <begin position="611"/>
        <end position="612"/>
    </location>
    <ligand>
        <name>substrate</name>
    </ligand>
</feature>
<evidence type="ECO:0000256" key="4">
    <source>
        <dbReference type="PIRSR" id="PIRSR036289-50"/>
    </source>
</evidence>
<protein>
    <submittedName>
        <fullName evidence="9">Trehalase</fullName>
    </submittedName>
</protein>
<dbReference type="RefSeq" id="WP_038187846.1">
    <property type="nucleotide sequence ID" value="NZ_JRWP01000004.1"/>
</dbReference>
<sequence>MFMNYNAGQGELKNWIVEETAFDSAFQGKCEVVMSQGNGYMGARSATEEKYVGQVRNLFVAGTYNKFDADEVTELPNSADMSSIEIFIDGRRFHLETGEVSNYSRRLNVKNGELIREFTWTNNEGKSFEMRFRRFFSQANLHLMAFDVQVKALNSDAKIEIRSGVDAQLSNSGAQHFHEGEKRIYDKRFIELLQHTTESKVDFVFLTSHRYLVDGQETEIDPSLAMDRRKVWVNINYDLKAGETFGTEKVGVVHTSRDKQFDVEGYELQALRDHALTNLKNNADRSFDELLGESAAEWDKRWAGMNITIGGSDFDQLAIRFAQYQLNIFTPMHDSRFGIGAKGLSGEGYKGHSFWDTEVFMLPFFIYTMPEVARSLLEYRFKTLDGARKKAKDNGYIGAQFPWESALTGEEVTPVWGAVDIITGKSTKIWSGFIEQHITCDITYALWQYYQITGDQKFMDDMGYEIMFDTATFWTSRLDWLEDRNMWGICDVIGPDEYKEHIDNNAFTNYMAVENIKLAIRYYEDLEASNPELLAKLSDKLNLVEARQMWLDRVDNIYLPKPRAEDKVVPQDDTYLQKEIIDLTKYKEQPFVGGLFQDYNLEQVNEMQVSKQADIMVLFLQQEDKFDLETKLANWNYYEPKTLHDSSLSLSTHSVLASDVGNPELSYDLFQQAASIDIGQNMKSSDHGIHAASIGGMWQCVVYGFGGVRMLGGNLRINPNLPKQWESLNFPIYWKGERLEVTVDQEQVRIERPEFNGQVLNIEVAGEPRVIDSTEVTFNV</sequence>
<dbReference type="OrthoDB" id="9816160at2"/>
<dbReference type="SUPFAM" id="SSF74650">
    <property type="entry name" value="Galactose mutarotase-like"/>
    <property type="match status" value="1"/>
</dbReference>
<evidence type="ECO:0000256" key="2">
    <source>
        <dbReference type="ARBA" id="ARBA00022676"/>
    </source>
</evidence>
<dbReference type="Gene3D" id="2.70.98.40">
    <property type="entry name" value="Glycoside hydrolase, family 65, N-terminal domain"/>
    <property type="match status" value="1"/>
</dbReference>
<evidence type="ECO:0000259" key="7">
    <source>
        <dbReference type="Pfam" id="PF03633"/>
    </source>
</evidence>
<evidence type="ECO:0000259" key="8">
    <source>
        <dbReference type="Pfam" id="PF03636"/>
    </source>
</evidence>
<feature type="domain" description="Glycoside hydrolase family 65 N-terminal" evidence="8">
    <location>
        <begin position="19"/>
        <end position="257"/>
    </location>
</feature>
<dbReference type="InterPro" id="IPR012341">
    <property type="entry name" value="6hp_glycosidase-like_sf"/>
</dbReference>
<name>A0A0A5I271_PHOS4</name>
<dbReference type="AlphaFoldDB" id="A0A0A5I271"/>
<dbReference type="Gene3D" id="2.60.420.10">
    <property type="entry name" value="Maltose phosphorylase, domain 3"/>
    <property type="match status" value="1"/>
</dbReference>
<keyword evidence="3" id="KW-0808">Transferase</keyword>
<feature type="domain" description="Glycoside hydrolase family 65 central catalytic" evidence="6">
    <location>
        <begin position="320"/>
        <end position="699"/>
    </location>
</feature>
<dbReference type="InterPro" id="IPR005194">
    <property type="entry name" value="Glyco_hydro_65_C"/>
</dbReference>
<dbReference type="STRING" id="379097.SE23_07530"/>
<evidence type="ECO:0000313" key="10">
    <source>
        <dbReference type="Proteomes" id="UP000030451"/>
    </source>
</evidence>
<dbReference type="GO" id="GO:0016757">
    <property type="term" value="F:glycosyltransferase activity"/>
    <property type="evidence" value="ECO:0007669"/>
    <property type="project" value="UniProtKB-KW"/>
</dbReference>
<evidence type="ECO:0000259" key="6">
    <source>
        <dbReference type="Pfam" id="PF03632"/>
    </source>
</evidence>
<dbReference type="InterPro" id="IPR017045">
    <property type="entry name" value="Malt_Pase/Glycosyl_Hdrlase"/>
</dbReference>
<evidence type="ECO:0000313" key="9">
    <source>
        <dbReference type="EMBL" id="KGY09896.1"/>
    </source>
</evidence>
<dbReference type="EMBL" id="JRWP01000004">
    <property type="protein sequence ID" value="KGY09896.1"/>
    <property type="molecule type" value="Genomic_DNA"/>
</dbReference>
<dbReference type="InterPro" id="IPR008928">
    <property type="entry name" value="6-hairpin_glycosidase_sf"/>
</dbReference>
<evidence type="ECO:0000256" key="3">
    <source>
        <dbReference type="ARBA" id="ARBA00022679"/>
    </source>
</evidence>
<dbReference type="PANTHER" id="PTHR11051:SF8">
    <property type="entry name" value="PROTEIN-GLUCOSYLGALACTOSYLHYDROXYLYSINE GLUCOSIDASE"/>
    <property type="match status" value="1"/>
</dbReference>
<reference evidence="9 10" key="1">
    <citation type="submission" date="2014-10" db="EMBL/GenBank/DDBJ databases">
        <title>Genome sequencing of Vibrio sinaloensis T08.</title>
        <authorList>
            <person name="Chan K.-G."/>
            <person name="Mohamad N.I."/>
        </authorList>
    </citation>
    <scope>NUCLEOTIDE SEQUENCE [LARGE SCALE GENOMIC DNA]</scope>
    <source>
        <strain evidence="9 10">T08</strain>
    </source>
</reference>
<dbReference type="SUPFAM" id="SSF48208">
    <property type="entry name" value="Six-hairpin glycosidases"/>
    <property type="match status" value="1"/>
</dbReference>
<dbReference type="Pfam" id="PF03632">
    <property type="entry name" value="Glyco_hydro_65m"/>
    <property type="match status" value="1"/>
</dbReference>
<feature type="binding site" evidence="5">
    <location>
        <begin position="355"/>
        <end position="356"/>
    </location>
    <ligand>
        <name>substrate</name>
    </ligand>
</feature>
<comment type="similarity">
    <text evidence="1">Belongs to the glycosyl hydrolase 65 family.</text>
</comment>
<dbReference type="GO" id="GO:0005975">
    <property type="term" value="P:carbohydrate metabolic process"/>
    <property type="evidence" value="ECO:0007669"/>
    <property type="project" value="InterPro"/>
</dbReference>
<dbReference type="GO" id="GO:0004553">
    <property type="term" value="F:hydrolase activity, hydrolyzing O-glycosyl compounds"/>
    <property type="evidence" value="ECO:0007669"/>
    <property type="project" value="TreeGrafter"/>
</dbReference>
<dbReference type="PANTHER" id="PTHR11051">
    <property type="entry name" value="GLYCOSYL HYDROLASE-RELATED"/>
    <property type="match status" value="1"/>
</dbReference>
<dbReference type="Pfam" id="PF03636">
    <property type="entry name" value="Glyco_hydro_65N"/>
    <property type="match status" value="1"/>
</dbReference>
<dbReference type="PIRSF" id="PIRSF036289">
    <property type="entry name" value="Glycosyl_hydrolase_malt_phosph"/>
    <property type="match status" value="1"/>
</dbReference>
<organism evidence="9 10">
    <name type="scientific">Photobacterium sp. (strain ATCC 43367)</name>
    <dbReference type="NCBI Taxonomy" id="379097"/>
    <lineage>
        <taxon>Bacteria</taxon>
        <taxon>Pseudomonadati</taxon>
        <taxon>Pseudomonadota</taxon>
        <taxon>Gammaproteobacteria</taxon>
        <taxon>Vibrionales</taxon>
        <taxon>Vibrionaceae</taxon>
        <taxon>Vibrio</taxon>
        <taxon>Vibrio oreintalis group</taxon>
    </lineage>
</organism>
<accession>A0A0A5I271</accession>
<dbReference type="Proteomes" id="UP000030451">
    <property type="component" value="Unassembled WGS sequence"/>
</dbReference>
<dbReference type="Gene3D" id="1.50.10.10">
    <property type="match status" value="1"/>
</dbReference>